<sequence length="129" mass="14921">MTEVQPKSEKEERTSLTVYFEPQGEDIITQFQHHAAQLKDSNSSDKDKKIYLENLIHLAFGFELSQFHKIMTKSIAIETVYKLMFDTENPKIRTLCGAVLQVVQQRGTENEQIADWRTLLSPIVSFLFV</sequence>
<accession>A0A5J4TQY7</accession>
<organism evidence="1 2">
    <name type="scientific">Streblomastix strix</name>
    <dbReference type="NCBI Taxonomy" id="222440"/>
    <lineage>
        <taxon>Eukaryota</taxon>
        <taxon>Metamonada</taxon>
        <taxon>Preaxostyla</taxon>
        <taxon>Oxymonadida</taxon>
        <taxon>Streblomastigidae</taxon>
        <taxon>Streblomastix</taxon>
    </lineage>
</organism>
<comment type="caution">
    <text evidence="1">The sequence shown here is derived from an EMBL/GenBank/DDBJ whole genome shotgun (WGS) entry which is preliminary data.</text>
</comment>
<evidence type="ECO:0000313" key="1">
    <source>
        <dbReference type="EMBL" id="KAA6360657.1"/>
    </source>
</evidence>
<evidence type="ECO:0000313" key="2">
    <source>
        <dbReference type="Proteomes" id="UP000324800"/>
    </source>
</evidence>
<dbReference type="EMBL" id="SNRW01026634">
    <property type="protein sequence ID" value="KAA6360657.1"/>
    <property type="molecule type" value="Genomic_DNA"/>
</dbReference>
<reference evidence="1 2" key="1">
    <citation type="submission" date="2019-03" db="EMBL/GenBank/DDBJ databases">
        <title>Single cell metagenomics reveals metabolic interactions within the superorganism composed of flagellate Streblomastix strix and complex community of Bacteroidetes bacteria on its surface.</title>
        <authorList>
            <person name="Treitli S.C."/>
            <person name="Kolisko M."/>
            <person name="Husnik F."/>
            <person name="Keeling P."/>
            <person name="Hampl V."/>
        </authorList>
    </citation>
    <scope>NUCLEOTIDE SEQUENCE [LARGE SCALE GENOMIC DNA]</scope>
    <source>
        <strain evidence="1">ST1C</strain>
    </source>
</reference>
<name>A0A5J4TQY7_9EUKA</name>
<protein>
    <submittedName>
        <fullName evidence="1">Uncharacterized protein</fullName>
    </submittedName>
</protein>
<proteinExistence type="predicted"/>
<dbReference type="Proteomes" id="UP000324800">
    <property type="component" value="Unassembled WGS sequence"/>
</dbReference>
<gene>
    <name evidence="1" type="ORF">EZS28_043816</name>
</gene>
<dbReference type="AlphaFoldDB" id="A0A5J4TQY7"/>